<feature type="non-terminal residue" evidence="1">
    <location>
        <position position="1"/>
    </location>
</feature>
<name>A0AAD7H9X6_9AGAR</name>
<dbReference type="Proteomes" id="UP001215598">
    <property type="component" value="Unassembled WGS sequence"/>
</dbReference>
<evidence type="ECO:0000313" key="1">
    <source>
        <dbReference type="EMBL" id="KAJ7715333.1"/>
    </source>
</evidence>
<dbReference type="EMBL" id="JARKIB010000310">
    <property type="protein sequence ID" value="KAJ7715333.1"/>
    <property type="molecule type" value="Genomic_DNA"/>
</dbReference>
<sequence length="251" mass="28885">RRTTHSYIPSPTLRSLFLSTASAGSTDHLSASSFLSILLTMARSSRPSSRRSRAAPAFSMVPQPALRLHMPRVEKLRYIRGRPTPEQIALHLANSGLYARDGPYGDVYCCAEVDKGTFNDFRRQRISRARFMRALRVKFGVTTNLTRRRCQYRRCERTGLVHLWLFTFRTRNRYRLEHLSHLGFKCDAPADRSICPSCGTTHCEYWRLVDVGCSFRALVGRFRAFVNAIGESGVRMRPLTHYRVAFPKRRP</sequence>
<organism evidence="1 2">
    <name type="scientific">Mycena metata</name>
    <dbReference type="NCBI Taxonomy" id="1033252"/>
    <lineage>
        <taxon>Eukaryota</taxon>
        <taxon>Fungi</taxon>
        <taxon>Dikarya</taxon>
        <taxon>Basidiomycota</taxon>
        <taxon>Agaricomycotina</taxon>
        <taxon>Agaricomycetes</taxon>
        <taxon>Agaricomycetidae</taxon>
        <taxon>Agaricales</taxon>
        <taxon>Marasmiineae</taxon>
        <taxon>Mycenaceae</taxon>
        <taxon>Mycena</taxon>
    </lineage>
</organism>
<reference evidence="1" key="1">
    <citation type="submission" date="2023-03" db="EMBL/GenBank/DDBJ databases">
        <title>Massive genome expansion in bonnet fungi (Mycena s.s.) driven by repeated elements and novel gene families across ecological guilds.</title>
        <authorList>
            <consortium name="Lawrence Berkeley National Laboratory"/>
            <person name="Harder C.B."/>
            <person name="Miyauchi S."/>
            <person name="Viragh M."/>
            <person name="Kuo A."/>
            <person name="Thoen E."/>
            <person name="Andreopoulos B."/>
            <person name="Lu D."/>
            <person name="Skrede I."/>
            <person name="Drula E."/>
            <person name="Henrissat B."/>
            <person name="Morin E."/>
            <person name="Kohler A."/>
            <person name="Barry K."/>
            <person name="LaButti K."/>
            <person name="Morin E."/>
            <person name="Salamov A."/>
            <person name="Lipzen A."/>
            <person name="Mereny Z."/>
            <person name="Hegedus B."/>
            <person name="Baldrian P."/>
            <person name="Stursova M."/>
            <person name="Weitz H."/>
            <person name="Taylor A."/>
            <person name="Grigoriev I.V."/>
            <person name="Nagy L.G."/>
            <person name="Martin F."/>
            <person name="Kauserud H."/>
        </authorList>
    </citation>
    <scope>NUCLEOTIDE SEQUENCE</scope>
    <source>
        <strain evidence="1">CBHHK182m</strain>
    </source>
</reference>
<proteinExistence type="predicted"/>
<gene>
    <name evidence="1" type="ORF">B0H16DRAFT_1806059</name>
</gene>
<keyword evidence="2" id="KW-1185">Reference proteome</keyword>
<accession>A0AAD7H9X6</accession>
<dbReference type="AlphaFoldDB" id="A0AAD7H9X6"/>
<evidence type="ECO:0000313" key="2">
    <source>
        <dbReference type="Proteomes" id="UP001215598"/>
    </source>
</evidence>
<comment type="caution">
    <text evidence="1">The sequence shown here is derived from an EMBL/GenBank/DDBJ whole genome shotgun (WGS) entry which is preliminary data.</text>
</comment>
<protein>
    <submittedName>
        <fullName evidence="1">Uncharacterized protein</fullName>
    </submittedName>
</protein>